<dbReference type="PANTHER" id="PTHR30126:SF39">
    <property type="entry name" value="HTH-TYPE TRANSCRIPTIONAL REGULATOR CYSL"/>
    <property type="match status" value="1"/>
</dbReference>
<keyword evidence="3" id="KW-0238">DNA-binding</keyword>
<evidence type="ECO:0000313" key="7">
    <source>
        <dbReference type="Proteomes" id="UP000535908"/>
    </source>
</evidence>
<dbReference type="Proteomes" id="UP000535908">
    <property type="component" value="Unassembled WGS sequence"/>
</dbReference>
<evidence type="ECO:0000256" key="2">
    <source>
        <dbReference type="ARBA" id="ARBA00023015"/>
    </source>
</evidence>
<comment type="similarity">
    <text evidence="1">Belongs to the LysR transcriptional regulatory family.</text>
</comment>
<protein>
    <submittedName>
        <fullName evidence="6">LysR family transcriptional regulator</fullName>
    </submittedName>
</protein>
<keyword evidence="2" id="KW-0805">Transcription regulation</keyword>
<dbReference type="PRINTS" id="PR00039">
    <property type="entry name" value="HTHLYSR"/>
</dbReference>
<dbReference type="AlphaFoldDB" id="A0A7X0Y6C7"/>
<evidence type="ECO:0000256" key="3">
    <source>
        <dbReference type="ARBA" id="ARBA00023125"/>
    </source>
</evidence>
<dbReference type="RefSeq" id="WP_185409824.1">
    <property type="nucleotide sequence ID" value="NZ_JAARRE010000005.1"/>
</dbReference>
<reference evidence="6 7" key="1">
    <citation type="submission" date="2020-03" db="EMBL/GenBank/DDBJ databases">
        <title>Soil Listeria distribution.</title>
        <authorList>
            <person name="Liao J."/>
            <person name="Wiedmann M."/>
        </authorList>
    </citation>
    <scope>NUCLEOTIDE SEQUENCE [LARGE SCALE GENOMIC DNA]</scope>
    <source>
        <strain evidence="6 7">FSL L7-0741</strain>
    </source>
</reference>
<dbReference type="SUPFAM" id="SSF46785">
    <property type="entry name" value="Winged helix' DNA-binding domain"/>
    <property type="match status" value="1"/>
</dbReference>
<dbReference type="InterPro" id="IPR036388">
    <property type="entry name" value="WH-like_DNA-bd_sf"/>
</dbReference>
<proteinExistence type="inferred from homology"/>
<evidence type="ECO:0000256" key="1">
    <source>
        <dbReference type="ARBA" id="ARBA00009437"/>
    </source>
</evidence>
<evidence type="ECO:0000259" key="5">
    <source>
        <dbReference type="PROSITE" id="PS50931"/>
    </source>
</evidence>
<sequence length="274" mass="31181">MFQLLETFISVYENNNFTKAASELSISQPTISVHIEKLETEIDVVLFERSNNKKITPTLAAHFLYEKTKQMQSSWDNVLGELASLSHGKNQSFKIGASPIIGNCLIPKILGNLQKAFPKIDFEIIVNNSEHIFQSVSMLETDIGLVESPLVFPNIDRQEFMLDKLVLLGNPQNKTWLLREEGSGIREYSDRYMMEHNILPEDKLVINSNEVILQLVELGYGRTLQSELVNYSNSVETEETTLIRPLYAISNKNHPDLDKKIIQGILNSFNIPKK</sequence>
<dbReference type="Gene3D" id="3.40.190.10">
    <property type="entry name" value="Periplasmic binding protein-like II"/>
    <property type="match status" value="2"/>
</dbReference>
<name>A0A7X0Y6C7_9LIST</name>
<dbReference type="InterPro" id="IPR000847">
    <property type="entry name" value="LysR_HTH_N"/>
</dbReference>
<dbReference type="Pfam" id="PF00126">
    <property type="entry name" value="HTH_1"/>
    <property type="match status" value="1"/>
</dbReference>
<accession>A0A7X0Y6C7</accession>
<evidence type="ECO:0000313" key="6">
    <source>
        <dbReference type="EMBL" id="MBC1937836.1"/>
    </source>
</evidence>
<dbReference type="PROSITE" id="PS50931">
    <property type="entry name" value="HTH_LYSR"/>
    <property type="match status" value="1"/>
</dbReference>
<dbReference type="SUPFAM" id="SSF53850">
    <property type="entry name" value="Periplasmic binding protein-like II"/>
    <property type="match status" value="1"/>
</dbReference>
<dbReference type="InterPro" id="IPR036390">
    <property type="entry name" value="WH_DNA-bd_sf"/>
</dbReference>
<dbReference type="EMBL" id="JAARWN010000026">
    <property type="protein sequence ID" value="MBC1937836.1"/>
    <property type="molecule type" value="Genomic_DNA"/>
</dbReference>
<keyword evidence="4" id="KW-0804">Transcription</keyword>
<dbReference type="PANTHER" id="PTHR30126">
    <property type="entry name" value="HTH-TYPE TRANSCRIPTIONAL REGULATOR"/>
    <property type="match status" value="1"/>
</dbReference>
<dbReference type="GO" id="GO:0000976">
    <property type="term" value="F:transcription cis-regulatory region binding"/>
    <property type="evidence" value="ECO:0007669"/>
    <property type="project" value="TreeGrafter"/>
</dbReference>
<gene>
    <name evidence="6" type="ORF">HCA69_15845</name>
</gene>
<dbReference type="Gene3D" id="1.10.10.10">
    <property type="entry name" value="Winged helix-like DNA-binding domain superfamily/Winged helix DNA-binding domain"/>
    <property type="match status" value="1"/>
</dbReference>
<comment type="caution">
    <text evidence="6">The sequence shown here is derived from an EMBL/GenBank/DDBJ whole genome shotgun (WGS) entry which is preliminary data.</text>
</comment>
<dbReference type="Pfam" id="PF03466">
    <property type="entry name" value="LysR_substrate"/>
    <property type="match status" value="1"/>
</dbReference>
<feature type="domain" description="HTH lysR-type" evidence="5">
    <location>
        <begin position="1"/>
        <end position="58"/>
    </location>
</feature>
<organism evidence="6 7">
    <name type="scientific">Listeria grandensis</name>
    <dbReference type="NCBI Taxonomy" id="1494963"/>
    <lineage>
        <taxon>Bacteria</taxon>
        <taxon>Bacillati</taxon>
        <taxon>Bacillota</taxon>
        <taxon>Bacilli</taxon>
        <taxon>Bacillales</taxon>
        <taxon>Listeriaceae</taxon>
        <taxon>Listeria</taxon>
    </lineage>
</organism>
<dbReference type="GO" id="GO:0003700">
    <property type="term" value="F:DNA-binding transcription factor activity"/>
    <property type="evidence" value="ECO:0007669"/>
    <property type="project" value="InterPro"/>
</dbReference>
<dbReference type="InterPro" id="IPR005119">
    <property type="entry name" value="LysR_subst-bd"/>
</dbReference>
<evidence type="ECO:0000256" key="4">
    <source>
        <dbReference type="ARBA" id="ARBA00023163"/>
    </source>
</evidence>